<evidence type="ECO:0000259" key="3">
    <source>
        <dbReference type="Pfam" id="PF00009"/>
    </source>
</evidence>
<dbReference type="Gene3D" id="2.40.30.10">
    <property type="entry name" value="Translation factors"/>
    <property type="match status" value="1"/>
</dbReference>
<reference evidence="4" key="1">
    <citation type="journal article" date="2023" name="Phytobiomes J">
        <title>Deciphering the key players within the bacterial microbiota associated with aerial crown gall tumors on rhododendron: Insights into the gallobiome.</title>
        <authorList>
            <person name="Kuzmanovic N."/>
            <person name="Nesme J."/>
            <person name="Wolf J."/>
            <person name="Neumann-Schaal M."/>
            <person name="Petersen J."/>
            <person name="Fernandez-Gnecco G."/>
            <person name="Sproeer C."/>
            <person name="Bunk B."/>
            <person name="Overmann J."/>
            <person name="Sorensen S.J."/>
            <person name="Idczak E."/>
            <person name="Smalla K."/>
        </authorList>
    </citation>
    <scope>NUCLEOTIDE SEQUENCE</scope>
    <source>
        <strain evidence="4">Rho-11.1</strain>
    </source>
</reference>
<dbReference type="SUPFAM" id="SSF52540">
    <property type="entry name" value="P-loop containing nucleoside triphosphate hydrolases"/>
    <property type="match status" value="1"/>
</dbReference>
<proteinExistence type="predicted"/>
<keyword evidence="2" id="KW-0342">GTP-binding</keyword>
<organism evidence="4">
    <name type="scientific">Agrobacterium rosae</name>
    <dbReference type="NCBI Taxonomy" id="1972867"/>
    <lineage>
        <taxon>Bacteria</taxon>
        <taxon>Pseudomonadati</taxon>
        <taxon>Pseudomonadota</taxon>
        <taxon>Alphaproteobacteria</taxon>
        <taxon>Hyphomicrobiales</taxon>
        <taxon>Rhizobiaceae</taxon>
        <taxon>Rhizobium/Agrobacterium group</taxon>
        <taxon>Agrobacterium</taxon>
    </lineage>
</organism>
<dbReference type="AlphaFoldDB" id="A0AAW9FNI8"/>
<dbReference type="InterPro" id="IPR035647">
    <property type="entry name" value="EFG_III/V"/>
</dbReference>
<dbReference type="InterPro" id="IPR000795">
    <property type="entry name" value="T_Tr_GTP-bd_dom"/>
</dbReference>
<dbReference type="InterPro" id="IPR009000">
    <property type="entry name" value="Transl_B-barrel_sf"/>
</dbReference>
<name>A0AAW9FNI8_9HYPH</name>
<dbReference type="Pfam" id="PF00009">
    <property type="entry name" value="GTP_EFTU"/>
    <property type="match status" value="1"/>
</dbReference>
<dbReference type="PANTHER" id="PTHR43512">
    <property type="entry name" value="TRANSLATION FACTOR GUF1-RELATED"/>
    <property type="match status" value="1"/>
</dbReference>
<protein>
    <submittedName>
        <fullName evidence="4">GTP-binding protein</fullName>
    </submittedName>
</protein>
<dbReference type="Gene3D" id="3.30.70.870">
    <property type="entry name" value="Elongation Factor G (Translational Gtpase), domain 3"/>
    <property type="match status" value="1"/>
</dbReference>
<dbReference type="InterPro" id="IPR006297">
    <property type="entry name" value="EF-4"/>
</dbReference>
<dbReference type="Gene3D" id="3.40.50.300">
    <property type="entry name" value="P-loop containing nucleotide triphosphate hydrolases"/>
    <property type="match status" value="1"/>
</dbReference>
<keyword evidence="1" id="KW-0547">Nucleotide-binding</keyword>
<dbReference type="GO" id="GO:0043022">
    <property type="term" value="F:ribosome binding"/>
    <property type="evidence" value="ECO:0007669"/>
    <property type="project" value="TreeGrafter"/>
</dbReference>
<accession>A0AAW9FNI8</accession>
<dbReference type="InterPro" id="IPR027417">
    <property type="entry name" value="P-loop_NTPase"/>
</dbReference>
<dbReference type="SUPFAM" id="SSF54980">
    <property type="entry name" value="EF-G C-terminal domain-like"/>
    <property type="match status" value="1"/>
</dbReference>
<evidence type="ECO:0000256" key="2">
    <source>
        <dbReference type="ARBA" id="ARBA00023134"/>
    </source>
</evidence>
<gene>
    <name evidence="4" type="ORF">RMR22_22645</name>
</gene>
<dbReference type="GO" id="GO:0005525">
    <property type="term" value="F:GTP binding"/>
    <property type="evidence" value="ECO:0007669"/>
    <property type="project" value="UniProtKB-KW"/>
</dbReference>
<comment type="caution">
    <text evidence="4">The sequence shown here is derived from an EMBL/GenBank/DDBJ whole genome shotgun (WGS) entry which is preliminary data.</text>
</comment>
<evidence type="ECO:0000313" key="4">
    <source>
        <dbReference type="EMBL" id="MDX8305053.1"/>
    </source>
</evidence>
<dbReference type="PANTHER" id="PTHR43512:SF4">
    <property type="entry name" value="TRANSLATION FACTOR GUF1 HOMOLOG, CHLOROPLASTIC"/>
    <property type="match status" value="1"/>
</dbReference>
<feature type="domain" description="Tr-type G" evidence="3">
    <location>
        <begin position="1"/>
        <end position="106"/>
    </location>
</feature>
<sequence>MIDTPGHVDFSAEVTRSLATFRPPSPHRRDQGVQSQTIANVRLARERGLKLLPVLYKIDSPQAEPDRIIRQLHDIDGFDPDDVKLVSARTGEGVRELLEFIAAGFPPPPRAGSSLRAHVFVSDYDPYQGGVLSVRVVGGAVKAGDLIRFMSSGTCFAPTDVGIFCPELVVSERLSAGEVGYIATGIKAPSFIRLGDTFISCEIPADVPVATYRETKPMMFAGLYPAGDMSINPLRDAVQKLSLNDAAFRAEAEVSEASGAGYRCGFLGMLHLEIVKERLRREYGAWT</sequence>
<dbReference type="GO" id="GO:0045727">
    <property type="term" value="P:positive regulation of translation"/>
    <property type="evidence" value="ECO:0007669"/>
    <property type="project" value="TreeGrafter"/>
</dbReference>
<evidence type="ECO:0000256" key="1">
    <source>
        <dbReference type="ARBA" id="ARBA00022741"/>
    </source>
</evidence>
<dbReference type="GO" id="GO:0097216">
    <property type="term" value="F:guanosine tetraphosphate binding"/>
    <property type="evidence" value="ECO:0007669"/>
    <property type="project" value="UniProtKB-ARBA"/>
</dbReference>
<dbReference type="GO" id="GO:0003924">
    <property type="term" value="F:GTPase activity"/>
    <property type="evidence" value="ECO:0007669"/>
    <property type="project" value="InterPro"/>
</dbReference>
<dbReference type="EMBL" id="JAVRAF010000012">
    <property type="protein sequence ID" value="MDX8305053.1"/>
    <property type="molecule type" value="Genomic_DNA"/>
</dbReference>
<dbReference type="RefSeq" id="WP_320203495.1">
    <property type="nucleotide sequence ID" value="NZ_CP192782.1"/>
</dbReference>
<dbReference type="SUPFAM" id="SSF50447">
    <property type="entry name" value="Translation proteins"/>
    <property type="match status" value="1"/>
</dbReference>